<protein>
    <submittedName>
        <fullName evidence="2">Uncharacterized protein</fullName>
    </submittedName>
</protein>
<proteinExistence type="predicted"/>
<dbReference type="EMBL" id="JAWZYT010000264">
    <property type="protein sequence ID" value="KAK4325749.1"/>
    <property type="molecule type" value="Genomic_DNA"/>
</dbReference>
<dbReference type="InterPro" id="IPR036388">
    <property type="entry name" value="WH-like_DNA-bd_sf"/>
</dbReference>
<evidence type="ECO:0000256" key="1">
    <source>
        <dbReference type="SAM" id="Coils"/>
    </source>
</evidence>
<keyword evidence="1" id="KW-0175">Coiled coil</keyword>
<evidence type="ECO:0000313" key="2">
    <source>
        <dbReference type="EMBL" id="KAK4325749.1"/>
    </source>
</evidence>
<organism evidence="2 3">
    <name type="scientific">Petrolisthes manimaculis</name>
    <dbReference type="NCBI Taxonomy" id="1843537"/>
    <lineage>
        <taxon>Eukaryota</taxon>
        <taxon>Metazoa</taxon>
        <taxon>Ecdysozoa</taxon>
        <taxon>Arthropoda</taxon>
        <taxon>Crustacea</taxon>
        <taxon>Multicrustacea</taxon>
        <taxon>Malacostraca</taxon>
        <taxon>Eumalacostraca</taxon>
        <taxon>Eucarida</taxon>
        <taxon>Decapoda</taxon>
        <taxon>Pleocyemata</taxon>
        <taxon>Anomura</taxon>
        <taxon>Galatheoidea</taxon>
        <taxon>Porcellanidae</taxon>
        <taxon>Petrolisthes</taxon>
    </lineage>
</organism>
<dbReference type="Gene3D" id="1.10.10.10">
    <property type="entry name" value="Winged helix-like DNA-binding domain superfamily/Winged helix DNA-binding domain"/>
    <property type="match status" value="1"/>
</dbReference>
<dbReference type="AlphaFoldDB" id="A0AAE1QF72"/>
<sequence>MKANGNCLVECSERMKACMEYSCVKGAFTRRKVPSIYQVFAAAKSFNWCGDEYNKWRRGPTVISACKKSSGIASIFKSKLRSVGCFGRMPCRLLLATRIIADCVGSEGQGAPTVTCLCTASVTKAEPAVNWCELTMVTNATVVNKERSNRAEKRDLKKLSFRLQTENSKSSVSTSNDNILKTINDPDLAENEENLLDIHSCLDNQETRVFQGENAKQIEELKEKVKVLEEENCRLKEENVHLKETVAKFVESEVCERVQNILKPFFSATQIKMLITKKKVNEWTNDDIASALTLRNLDFDVEENEVNVDEEQDYVLSSKCMEKAASNVIEEEALFYIGRFDGVKDEAGLSPSEISAELGLYISTVYRLLKRWEEEDYLSD</sequence>
<name>A0AAE1QF72_9EUCA</name>
<gene>
    <name evidence="2" type="ORF">Pmani_003692</name>
</gene>
<reference evidence="2" key="1">
    <citation type="submission" date="2023-11" db="EMBL/GenBank/DDBJ databases">
        <title>Genome assemblies of two species of porcelain crab, Petrolisthes cinctipes and Petrolisthes manimaculis (Anomura: Porcellanidae).</title>
        <authorList>
            <person name="Angst P."/>
        </authorList>
    </citation>
    <scope>NUCLEOTIDE SEQUENCE</scope>
    <source>
        <strain evidence="2">PB745_02</strain>
        <tissue evidence="2">Gill</tissue>
    </source>
</reference>
<accession>A0AAE1QF72</accession>
<keyword evidence="3" id="KW-1185">Reference proteome</keyword>
<feature type="coiled-coil region" evidence="1">
    <location>
        <begin position="211"/>
        <end position="238"/>
    </location>
</feature>
<dbReference type="Pfam" id="PF13384">
    <property type="entry name" value="HTH_23"/>
    <property type="match status" value="1"/>
</dbReference>
<dbReference type="Proteomes" id="UP001292094">
    <property type="component" value="Unassembled WGS sequence"/>
</dbReference>
<evidence type="ECO:0000313" key="3">
    <source>
        <dbReference type="Proteomes" id="UP001292094"/>
    </source>
</evidence>
<comment type="caution">
    <text evidence="2">The sequence shown here is derived from an EMBL/GenBank/DDBJ whole genome shotgun (WGS) entry which is preliminary data.</text>
</comment>